<organism evidence="5 6">
    <name type="scientific">Pseudosporangium ferrugineum</name>
    <dbReference type="NCBI Taxonomy" id="439699"/>
    <lineage>
        <taxon>Bacteria</taxon>
        <taxon>Bacillati</taxon>
        <taxon>Actinomycetota</taxon>
        <taxon>Actinomycetes</taxon>
        <taxon>Micromonosporales</taxon>
        <taxon>Micromonosporaceae</taxon>
        <taxon>Pseudosporangium</taxon>
    </lineage>
</organism>
<dbReference type="InterPro" id="IPR036388">
    <property type="entry name" value="WH-like_DNA-bd_sf"/>
</dbReference>
<dbReference type="Gene3D" id="1.10.10.10">
    <property type="entry name" value="Winged helix-like DNA-binding domain superfamily/Winged helix DNA-binding domain"/>
    <property type="match status" value="1"/>
</dbReference>
<gene>
    <name evidence="5" type="ORF">CLV70_1385</name>
</gene>
<reference evidence="5 6" key="1">
    <citation type="submission" date="2018-03" db="EMBL/GenBank/DDBJ databases">
        <title>Genomic Encyclopedia of Archaeal and Bacterial Type Strains, Phase II (KMG-II): from individual species to whole genera.</title>
        <authorList>
            <person name="Goeker M."/>
        </authorList>
    </citation>
    <scope>NUCLEOTIDE SEQUENCE [LARGE SCALE GENOMIC DNA]</scope>
    <source>
        <strain evidence="5 6">DSM 45348</strain>
    </source>
</reference>
<evidence type="ECO:0000259" key="4">
    <source>
        <dbReference type="PROSITE" id="PS50949"/>
    </source>
</evidence>
<evidence type="ECO:0000256" key="2">
    <source>
        <dbReference type="ARBA" id="ARBA00023125"/>
    </source>
</evidence>
<dbReference type="GO" id="GO:0045892">
    <property type="term" value="P:negative regulation of DNA-templated transcription"/>
    <property type="evidence" value="ECO:0007669"/>
    <property type="project" value="TreeGrafter"/>
</dbReference>
<evidence type="ECO:0000313" key="5">
    <source>
        <dbReference type="EMBL" id="PRY19128.1"/>
    </source>
</evidence>
<dbReference type="GO" id="GO:0003700">
    <property type="term" value="F:DNA-binding transcription factor activity"/>
    <property type="evidence" value="ECO:0007669"/>
    <property type="project" value="InterPro"/>
</dbReference>
<dbReference type="Proteomes" id="UP000239209">
    <property type="component" value="Unassembled WGS sequence"/>
</dbReference>
<dbReference type="Pfam" id="PF00392">
    <property type="entry name" value="GntR"/>
    <property type="match status" value="1"/>
</dbReference>
<protein>
    <submittedName>
        <fullName evidence="5">Regulatory GntR family protein</fullName>
    </submittedName>
</protein>
<feature type="domain" description="HTH gntR-type" evidence="4">
    <location>
        <begin position="1"/>
        <end position="69"/>
    </location>
</feature>
<name>A0A2T0RD85_9ACTN</name>
<dbReference type="EMBL" id="PVZG01000038">
    <property type="protein sequence ID" value="PRY19128.1"/>
    <property type="molecule type" value="Genomic_DNA"/>
</dbReference>
<dbReference type="GO" id="GO:0003677">
    <property type="term" value="F:DNA binding"/>
    <property type="evidence" value="ECO:0007669"/>
    <property type="project" value="UniProtKB-KW"/>
</dbReference>
<dbReference type="PANTHER" id="PTHR44846:SF1">
    <property type="entry name" value="MANNOSYL-D-GLYCERATE TRANSPORT_METABOLISM SYSTEM REPRESSOR MNGR-RELATED"/>
    <property type="match status" value="1"/>
</dbReference>
<proteinExistence type="predicted"/>
<keyword evidence="1" id="KW-0805">Transcription regulation</keyword>
<comment type="caution">
    <text evidence="5">The sequence shown here is derived from an EMBL/GenBank/DDBJ whole genome shotgun (WGS) entry which is preliminary data.</text>
</comment>
<dbReference type="PANTHER" id="PTHR44846">
    <property type="entry name" value="MANNOSYL-D-GLYCERATE TRANSPORT/METABOLISM SYSTEM REPRESSOR MNGR-RELATED"/>
    <property type="match status" value="1"/>
</dbReference>
<keyword evidence="2" id="KW-0238">DNA-binding</keyword>
<dbReference type="CDD" id="cd07377">
    <property type="entry name" value="WHTH_GntR"/>
    <property type="match status" value="1"/>
</dbReference>
<keyword evidence="6" id="KW-1185">Reference proteome</keyword>
<evidence type="ECO:0000256" key="3">
    <source>
        <dbReference type="ARBA" id="ARBA00023163"/>
    </source>
</evidence>
<dbReference type="PROSITE" id="PS50949">
    <property type="entry name" value="HTH_GNTR"/>
    <property type="match status" value="1"/>
</dbReference>
<keyword evidence="3" id="KW-0804">Transcription</keyword>
<evidence type="ECO:0000313" key="6">
    <source>
        <dbReference type="Proteomes" id="UP000239209"/>
    </source>
</evidence>
<dbReference type="InterPro" id="IPR000524">
    <property type="entry name" value="Tscrpt_reg_HTH_GntR"/>
</dbReference>
<dbReference type="InterPro" id="IPR050679">
    <property type="entry name" value="Bact_HTH_transcr_reg"/>
</dbReference>
<accession>A0A2T0RD85</accession>
<sequence length="75" mass="8369">MPPYLQLAEILAGRIERGDWQPNRPIPSELQLVQEFGIARGTVRRAVAVLRERGLVFTVPQRGTYVSPPAETVAE</sequence>
<evidence type="ECO:0000256" key="1">
    <source>
        <dbReference type="ARBA" id="ARBA00023015"/>
    </source>
</evidence>
<dbReference type="SMART" id="SM00345">
    <property type="entry name" value="HTH_GNTR"/>
    <property type="match status" value="1"/>
</dbReference>
<dbReference type="SUPFAM" id="SSF46785">
    <property type="entry name" value="Winged helix' DNA-binding domain"/>
    <property type="match status" value="1"/>
</dbReference>
<dbReference type="PRINTS" id="PR00035">
    <property type="entry name" value="HTHGNTR"/>
</dbReference>
<dbReference type="AlphaFoldDB" id="A0A2T0RD85"/>
<dbReference type="InterPro" id="IPR036390">
    <property type="entry name" value="WH_DNA-bd_sf"/>
</dbReference>